<evidence type="ECO:0000256" key="1">
    <source>
        <dbReference type="ARBA" id="ARBA00010062"/>
    </source>
</evidence>
<dbReference type="SUPFAM" id="SSF53822">
    <property type="entry name" value="Periplasmic binding protein-like I"/>
    <property type="match status" value="1"/>
</dbReference>
<evidence type="ECO:0000259" key="3">
    <source>
        <dbReference type="Pfam" id="PF13458"/>
    </source>
</evidence>
<accession>A0ABY4FU55</accession>
<reference evidence="4 5" key="1">
    <citation type="submission" date="2022-04" db="EMBL/GenBank/DDBJ databases">
        <title>Leucobacter sp. isolated from rhizosphere of onion.</title>
        <authorList>
            <person name="Won M."/>
            <person name="Lee C.-M."/>
            <person name="Woen H.-Y."/>
            <person name="Kwon S.-W."/>
        </authorList>
    </citation>
    <scope>NUCLEOTIDE SEQUENCE [LARGE SCALE GENOMIC DNA]</scope>
    <source>
        <strain evidence="4 5">H25R-14</strain>
    </source>
</reference>
<proteinExistence type="inferred from homology"/>
<feature type="domain" description="Leucine-binding protein" evidence="3">
    <location>
        <begin position="2"/>
        <end position="310"/>
    </location>
</feature>
<comment type="similarity">
    <text evidence="1">Belongs to the leucine-binding protein family.</text>
</comment>
<dbReference type="InterPro" id="IPR028082">
    <property type="entry name" value="Peripla_BP_I"/>
</dbReference>
<dbReference type="Proteomes" id="UP000831775">
    <property type="component" value="Chromosome"/>
</dbReference>
<keyword evidence="2" id="KW-0732">Signal</keyword>
<organism evidence="4 5">
    <name type="scientific">Leucobacter rhizosphaerae</name>
    <dbReference type="NCBI Taxonomy" id="2932245"/>
    <lineage>
        <taxon>Bacteria</taxon>
        <taxon>Bacillati</taxon>
        <taxon>Actinomycetota</taxon>
        <taxon>Actinomycetes</taxon>
        <taxon>Micrococcales</taxon>
        <taxon>Microbacteriaceae</taxon>
        <taxon>Leucobacter</taxon>
    </lineage>
</organism>
<dbReference type="PANTHER" id="PTHR47151:SF2">
    <property type="entry name" value="AMINO ACID BINDING PROTEIN"/>
    <property type="match status" value="1"/>
</dbReference>
<dbReference type="InterPro" id="IPR028081">
    <property type="entry name" value="Leu-bd"/>
</dbReference>
<evidence type="ECO:0000256" key="2">
    <source>
        <dbReference type="ARBA" id="ARBA00022729"/>
    </source>
</evidence>
<dbReference type="EMBL" id="CP095043">
    <property type="protein sequence ID" value="UOQ59822.1"/>
    <property type="molecule type" value="Genomic_DNA"/>
</dbReference>
<keyword evidence="5" id="KW-1185">Reference proteome</keyword>
<name>A0ABY4FU55_9MICO</name>
<evidence type="ECO:0000313" key="4">
    <source>
        <dbReference type="EMBL" id="UOQ59822.1"/>
    </source>
</evidence>
<sequence>MLHGAELAAAYLNEQGGVQTGDLAGATFEIEGVDDQESTEAATTIAARVIDDPSIFALTGFITSAQAQAAGTVLDSAGMGMVVSFAAADFLTDQADNLALVLTAVSNTGLVGGAFVTEELGATSVGSIAGDYSFLDSYYAGLDEGLEAGGASNVSKQTYTEGTTDFSTLLTSIESSSPDVVMSGAFQSDAGKIASQMRGMGMDQPFVDFLGEGWGESFGAAAGSALNTGDFYQLDPMDAFPADGSLAAEISEQFRTEYGKTMPAAAAHTFDSVLTIAAAIEAGATEREQLIEYIPQVEGEGLLGPIAFNSDLRPEERIVTISRVTGPEPSDRELVKYYSAFGDGTVAGK</sequence>
<evidence type="ECO:0000313" key="5">
    <source>
        <dbReference type="Proteomes" id="UP000831775"/>
    </source>
</evidence>
<dbReference type="Pfam" id="PF13458">
    <property type="entry name" value="Peripla_BP_6"/>
    <property type="match status" value="1"/>
</dbReference>
<dbReference type="Gene3D" id="3.40.50.2300">
    <property type="match status" value="2"/>
</dbReference>
<dbReference type="CDD" id="cd06342">
    <property type="entry name" value="PBP1_ABC_LIVBP-like"/>
    <property type="match status" value="1"/>
</dbReference>
<gene>
    <name evidence="4" type="ORF">MUN76_12325</name>
</gene>
<protein>
    <submittedName>
        <fullName evidence="4">Branched-chain amino acid ABC transporter substrate-binding protein</fullName>
    </submittedName>
</protein>
<dbReference type="PANTHER" id="PTHR47151">
    <property type="entry name" value="LEU/ILE/VAL-BINDING ABC TRANSPORTER SUBUNIT"/>
    <property type="match status" value="1"/>
</dbReference>